<dbReference type="AlphaFoldDB" id="A0AAV6HI64"/>
<organism evidence="1 2">
    <name type="scientific">Rhododendron griersonianum</name>
    <dbReference type="NCBI Taxonomy" id="479676"/>
    <lineage>
        <taxon>Eukaryota</taxon>
        <taxon>Viridiplantae</taxon>
        <taxon>Streptophyta</taxon>
        <taxon>Embryophyta</taxon>
        <taxon>Tracheophyta</taxon>
        <taxon>Spermatophyta</taxon>
        <taxon>Magnoliopsida</taxon>
        <taxon>eudicotyledons</taxon>
        <taxon>Gunneridae</taxon>
        <taxon>Pentapetalae</taxon>
        <taxon>asterids</taxon>
        <taxon>Ericales</taxon>
        <taxon>Ericaceae</taxon>
        <taxon>Ericoideae</taxon>
        <taxon>Rhodoreae</taxon>
        <taxon>Rhododendron</taxon>
    </lineage>
</organism>
<comment type="caution">
    <text evidence="1">The sequence shown here is derived from an EMBL/GenBank/DDBJ whole genome shotgun (WGS) entry which is preliminary data.</text>
</comment>
<reference evidence="1" key="1">
    <citation type="submission" date="2020-08" db="EMBL/GenBank/DDBJ databases">
        <title>Plant Genome Project.</title>
        <authorList>
            <person name="Zhang R.-G."/>
        </authorList>
    </citation>
    <scope>NUCLEOTIDE SEQUENCE</scope>
    <source>
        <strain evidence="1">WSP0</strain>
        <tissue evidence="1">Leaf</tissue>
    </source>
</reference>
<proteinExistence type="predicted"/>
<dbReference type="Proteomes" id="UP000823749">
    <property type="component" value="Unassembled WGS sequence"/>
</dbReference>
<accession>A0AAV6HI64</accession>
<keyword evidence="2" id="KW-1185">Reference proteome</keyword>
<name>A0AAV6HI64_9ERIC</name>
<evidence type="ECO:0000313" key="2">
    <source>
        <dbReference type="Proteomes" id="UP000823749"/>
    </source>
</evidence>
<dbReference type="EMBL" id="JACTNZ010000041">
    <property type="protein sequence ID" value="KAG5512772.1"/>
    <property type="molecule type" value="Genomic_DNA"/>
</dbReference>
<evidence type="ECO:0000313" key="1">
    <source>
        <dbReference type="EMBL" id="KAG5512772.1"/>
    </source>
</evidence>
<sequence length="155" mass="17989">MKQNCFFSKCCELSFMLKFSKKEAASLWLGLLFGPMSMGIEDPVQELLGHRLTPPLLGRYSRRVHQCFPLILHNHMSPRSKSHKVQGPTIHFGFPNIPSRSRLLNSLNQCFHFRNRERSTNSALRSLRSLGFPRRNHSTCPNIHCWNNHQCSRIC</sequence>
<protein>
    <submittedName>
        <fullName evidence="1">Uncharacterized protein</fullName>
    </submittedName>
</protein>
<gene>
    <name evidence="1" type="ORF">RHGRI_038839</name>
</gene>